<dbReference type="Proteomes" id="UP001255185">
    <property type="component" value="Unassembled WGS sequence"/>
</dbReference>
<comment type="caution">
    <text evidence="1">The sequence shown here is derived from an EMBL/GenBank/DDBJ whole genome shotgun (WGS) entry which is preliminary data.</text>
</comment>
<proteinExistence type="predicted"/>
<organism evidence="1 2">
    <name type="scientific">Flavobacterium arsenatis</name>
    <dbReference type="NCBI Taxonomy" id="1484332"/>
    <lineage>
        <taxon>Bacteria</taxon>
        <taxon>Pseudomonadati</taxon>
        <taxon>Bacteroidota</taxon>
        <taxon>Flavobacteriia</taxon>
        <taxon>Flavobacteriales</taxon>
        <taxon>Flavobacteriaceae</taxon>
        <taxon>Flavobacterium</taxon>
    </lineage>
</organism>
<name>A0ABU1TQD5_9FLAO</name>
<sequence>MKKIISIFFSTAFLFQSCENKTDKKTDKFVLKKDSISIKKNEIINHSSKEDFKYRLKVEKIDSTQYHSEKEKVKYRQDEIKKITDFQTAKKMLKNIVFFNENDQNGEVQAVLKIRFRNGKEKVYTNDYDYSYFVAYYPTEDILLTEGGHTTDISFNLKNGNETEITGNPDYIETSPSKLFRLNGHFGGQECSSYFIQKKSENEYEKIIQLDEEFEKQTKTWLCIMGDSFWDSDTILFFTLVDSYGKDGKNLGFYKIKIIEK</sequence>
<keyword evidence="2" id="KW-1185">Reference proteome</keyword>
<reference evidence="1 2" key="1">
    <citation type="submission" date="2023-07" db="EMBL/GenBank/DDBJ databases">
        <title>Sorghum-associated microbial communities from plants grown in Nebraska, USA.</title>
        <authorList>
            <person name="Schachtman D."/>
        </authorList>
    </citation>
    <scope>NUCLEOTIDE SEQUENCE [LARGE SCALE GENOMIC DNA]</scope>
    <source>
        <strain evidence="1 2">3773</strain>
    </source>
</reference>
<dbReference type="EMBL" id="JAVDVI010000008">
    <property type="protein sequence ID" value="MDR6968166.1"/>
    <property type="molecule type" value="Genomic_DNA"/>
</dbReference>
<accession>A0ABU1TQD5</accession>
<evidence type="ECO:0000313" key="1">
    <source>
        <dbReference type="EMBL" id="MDR6968166.1"/>
    </source>
</evidence>
<dbReference type="PROSITE" id="PS51257">
    <property type="entry name" value="PROKAR_LIPOPROTEIN"/>
    <property type="match status" value="1"/>
</dbReference>
<evidence type="ECO:0008006" key="3">
    <source>
        <dbReference type="Google" id="ProtNLM"/>
    </source>
</evidence>
<gene>
    <name evidence="1" type="ORF">J2X31_002181</name>
</gene>
<dbReference type="RefSeq" id="WP_310026637.1">
    <property type="nucleotide sequence ID" value="NZ_JAVDVI010000008.1"/>
</dbReference>
<evidence type="ECO:0000313" key="2">
    <source>
        <dbReference type="Proteomes" id="UP001255185"/>
    </source>
</evidence>
<protein>
    <recommendedName>
        <fullName evidence="3">Lipoprotein</fullName>
    </recommendedName>
</protein>